<evidence type="ECO:0000313" key="1">
    <source>
        <dbReference type="EMBL" id="MXU82102.1"/>
    </source>
</evidence>
<reference evidence="1" key="1">
    <citation type="submission" date="2019-12" db="EMBL/GenBank/DDBJ databases">
        <title>An insight into the sialome of adult female Ixodes ricinus ticks feeding for 6 days.</title>
        <authorList>
            <person name="Perner J."/>
            <person name="Ribeiro J.M.C."/>
        </authorList>
    </citation>
    <scope>NUCLEOTIDE SEQUENCE</scope>
    <source>
        <strain evidence="1">Semi-engorged</strain>
        <tissue evidence="1">Salivary glands</tissue>
    </source>
</reference>
<protein>
    <submittedName>
        <fullName evidence="1">Putative secreted protein</fullName>
    </submittedName>
</protein>
<proteinExistence type="predicted"/>
<organism evidence="1">
    <name type="scientific">Ixodes ricinus</name>
    <name type="common">Common tick</name>
    <name type="synonym">Acarus ricinus</name>
    <dbReference type="NCBI Taxonomy" id="34613"/>
    <lineage>
        <taxon>Eukaryota</taxon>
        <taxon>Metazoa</taxon>
        <taxon>Ecdysozoa</taxon>
        <taxon>Arthropoda</taxon>
        <taxon>Chelicerata</taxon>
        <taxon>Arachnida</taxon>
        <taxon>Acari</taxon>
        <taxon>Parasitiformes</taxon>
        <taxon>Ixodida</taxon>
        <taxon>Ixodoidea</taxon>
        <taxon>Ixodidae</taxon>
        <taxon>Ixodinae</taxon>
        <taxon>Ixodes</taxon>
    </lineage>
</organism>
<dbReference type="EMBL" id="GIFC01000019">
    <property type="protein sequence ID" value="MXU82102.1"/>
    <property type="molecule type" value="Transcribed_RNA"/>
</dbReference>
<sequence length="66" mass="7243">MAANVAFSQFLFSMALPSKARTKNIHARISFSTSIGNVQRFSWRISKVGVAGCSRAGLLEPQSRQE</sequence>
<name>A0A6B0TQH4_IXORI</name>
<dbReference type="AlphaFoldDB" id="A0A6B0TQH4"/>
<accession>A0A6B0TQH4</accession>